<evidence type="ECO:0000313" key="10">
    <source>
        <dbReference type="EMBL" id="KAK1281070.1"/>
    </source>
</evidence>
<gene>
    <name evidence="10" type="ORF">QJS04_geneDACA002759</name>
</gene>
<keyword evidence="11" id="KW-1185">Reference proteome</keyword>
<evidence type="ECO:0000313" key="11">
    <source>
        <dbReference type="Proteomes" id="UP001179952"/>
    </source>
</evidence>
<dbReference type="GO" id="GO:0016020">
    <property type="term" value="C:membrane"/>
    <property type="evidence" value="ECO:0007669"/>
    <property type="project" value="UniProtKB-SubCell"/>
</dbReference>
<proteinExistence type="inferred from homology"/>
<evidence type="ECO:0000256" key="1">
    <source>
        <dbReference type="ARBA" id="ARBA00002582"/>
    </source>
</evidence>
<dbReference type="GO" id="GO:0050826">
    <property type="term" value="P:response to freezing"/>
    <property type="evidence" value="ECO:0007669"/>
    <property type="project" value="TreeGrafter"/>
</dbReference>
<comment type="subcellular location">
    <subcellularLocation>
        <location evidence="7">Lipid droplet</location>
    </subcellularLocation>
    <subcellularLocation>
        <location evidence="7">Membrane</location>
        <topology evidence="7">Multi-pass membrane protein</topology>
    </subcellularLocation>
</comment>
<dbReference type="PANTHER" id="PTHR33203">
    <property type="entry name" value="OLEOSIN"/>
    <property type="match status" value="1"/>
</dbReference>
<feature type="transmembrane region" description="Helical" evidence="9">
    <location>
        <begin position="86"/>
        <end position="111"/>
    </location>
</feature>
<dbReference type="Pfam" id="PF01277">
    <property type="entry name" value="Oleosin"/>
    <property type="match status" value="1"/>
</dbReference>
<evidence type="ECO:0000256" key="8">
    <source>
        <dbReference type="SAM" id="MobiDB-lite"/>
    </source>
</evidence>
<evidence type="ECO:0000256" key="4">
    <source>
        <dbReference type="ARBA" id="ARBA00022692"/>
    </source>
</evidence>
<dbReference type="PANTHER" id="PTHR33203:SF44">
    <property type="entry name" value="OLEOSIN 20.3 KDA"/>
    <property type="match status" value="1"/>
</dbReference>
<feature type="region of interest" description="Disordered" evidence="8">
    <location>
        <begin position="1"/>
        <end position="25"/>
    </location>
</feature>
<dbReference type="InterPro" id="IPR000136">
    <property type="entry name" value="Oleosin"/>
</dbReference>
<reference evidence="10" key="2">
    <citation type="submission" date="2023-06" db="EMBL/GenBank/DDBJ databases">
        <authorList>
            <person name="Ma L."/>
            <person name="Liu K.-W."/>
            <person name="Li Z."/>
            <person name="Hsiao Y.-Y."/>
            <person name="Qi Y."/>
            <person name="Fu T."/>
            <person name="Tang G."/>
            <person name="Zhang D."/>
            <person name="Sun W.-H."/>
            <person name="Liu D.-K."/>
            <person name="Li Y."/>
            <person name="Chen G.-Z."/>
            <person name="Liu X.-D."/>
            <person name="Liao X.-Y."/>
            <person name="Jiang Y.-T."/>
            <person name="Yu X."/>
            <person name="Hao Y."/>
            <person name="Huang J."/>
            <person name="Zhao X.-W."/>
            <person name="Ke S."/>
            <person name="Chen Y.-Y."/>
            <person name="Wu W.-L."/>
            <person name="Hsu J.-L."/>
            <person name="Lin Y.-F."/>
            <person name="Huang M.-D."/>
            <person name="Li C.-Y."/>
            <person name="Huang L."/>
            <person name="Wang Z.-W."/>
            <person name="Zhao X."/>
            <person name="Zhong W.-Y."/>
            <person name="Peng D.-H."/>
            <person name="Ahmad S."/>
            <person name="Lan S."/>
            <person name="Zhang J.-S."/>
            <person name="Tsai W.-C."/>
            <person name="Van De Peer Y."/>
            <person name="Liu Z.-J."/>
        </authorList>
    </citation>
    <scope>NUCLEOTIDE SEQUENCE</scope>
    <source>
        <strain evidence="10">SCP</strain>
        <tissue evidence="10">Leaves</tissue>
    </source>
</reference>
<comment type="function">
    <text evidence="1">May have a structural role to stabilize the lipid body during desiccation of the seed by preventing coalescence of the oil. Probably interacts with both lipid and phospholipid moieties of lipid bodies. May also provide recognition signals for specific lipase anchorage in lipolysis during seedling growth.</text>
</comment>
<dbReference type="AlphaFoldDB" id="A0AAV9BW99"/>
<keyword evidence="6 9" id="KW-0472">Membrane</keyword>
<dbReference type="GO" id="GO:0012511">
    <property type="term" value="C:monolayer-surrounded lipid storage body"/>
    <property type="evidence" value="ECO:0007669"/>
    <property type="project" value="InterPro"/>
</dbReference>
<evidence type="ECO:0000256" key="7">
    <source>
        <dbReference type="RuleBase" id="RU000540"/>
    </source>
</evidence>
<feature type="transmembrane region" description="Helical" evidence="9">
    <location>
        <begin position="60"/>
        <end position="80"/>
    </location>
</feature>
<name>A0AAV9BW99_ACOGR</name>
<evidence type="ECO:0000256" key="3">
    <source>
        <dbReference type="ARBA" id="ARBA00022677"/>
    </source>
</evidence>
<evidence type="ECO:0000256" key="2">
    <source>
        <dbReference type="ARBA" id="ARBA00010858"/>
    </source>
</evidence>
<comment type="caution">
    <text evidence="10">The sequence shown here is derived from an EMBL/GenBank/DDBJ whole genome shotgun (WGS) entry which is preliminary data.</text>
</comment>
<reference evidence="10" key="1">
    <citation type="journal article" date="2023" name="Nat. Commun.">
        <title>Diploid and tetraploid genomes of Acorus and the evolution of monocots.</title>
        <authorList>
            <person name="Ma L."/>
            <person name="Liu K.W."/>
            <person name="Li Z."/>
            <person name="Hsiao Y.Y."/>
            <person name="Qi Y."/>
            <person name="Fu T."/>
            <person name="Tang G.D."/>
            <person name="Zhang D."/>
            <person name="Sun W.H."/>
            <person name="Liu D.K."/>
            <person name="Li Y."/>
            <person name="Chen G.Z."/>
            <person name="Liu X.D."/>
            <person name="Liao X.Y."/>
            <person name="Jiang Y.T."/>
            <person name="Yu X."/>
            <person name="Hao Y."/>
            <person name="Huang J."/>
            <person name="Zhao X.W."/>
            <person name="Ke S."/>
            <person name="Chen Y.Y."/>
            <person name="Wu W.L."/>
            <person name="Hsu J.L."/>
            <person name="Lin Y.F."/>
            <person name="Huang M.D."/>
            <person name="Li C.Y."/>
            <person name="Huang L."/>
            <person name="Wang Z.W."/>
            <person name="Zhao X."/>
            <person name="Zhong W.Y."/>
            <person name="Peng D.H."/>
            <person name="Ahmad S."/>
            <person name="Lan S."/>
            <person name="Zhang J.S."/>
            <person name="Tsai W.C."/>
            <person name="Van de Peer Y."/>
            <person name="Liu Z.J."/>
        </authorList>
    </citation>
    <scope>NUCLEOTIDE SEQUENCE</scope>
    <source>
        <strain evidence="10">SCP</strain>
    </source>
</reference>
<sequence>MAEHQQLQRHPQHQELHPTEGPIKSLLPDKGPSASQVVAVATLFPIGGILLTLSGLTLTATVIGLAIATPLFVIFSPVIIPAAIVIGLAVTGFLASGAFGLTALSSLSWILNYVRGTTATVPELHLDYAKRRMHEVAGQVGQRTKELGQGIQSKSQT</sequence>
<evidence type="ECO:0000256" key="9">
    <source>
        <dbReference type="SAM" id="Phobius"/>
    </source>
</evidence>
<dbReference type="Proteomes" id="UP001179952">
    <property type="component" value="Unassembled WGS sequence"/>
</dbReference>
<dbReference type="GO" id="GO:0019915">
    <property type="term" value="P:lipid storage"/>
    <property type="evidence" value="ECO:0007669"/>
    <property type="project" value="TreeGrafter"/>
</dbReference>
<comment type="similarity">
    <text evidence="2 7">Belongs to the oleosin family.</text>
</comment>
<dbReference type="PROSITE" id="PS00811">
    <property type="entry name" value="OLEOSINS"/>
    <property type="match status" value="1"/>
</dbReference>
<evidence type="ECO:0000256" key="5">
    <source>
        <dbReference type="ARBA" id="ARBA00022989"/>
    </source>
</evidence>
<feature type="transmembrane region" description="Helical" evidence="9">
    <location>
        <begin position="34"/>
        <end position="53"/>
    </location>
</feature>
<organism evidence="10 11">
    <name type="scientific">Acorus gramineus</name>
    <name type="common">Dwarf sweet flag</name>
    <dbReference type="NCBI Taxonomy" id="55184"/>
    <lineage>
        <taxon>Eukaryota</taxon>
        <taxon>Viridiplantae</taxon>
        <taxon>Streptophyta</taxon>
        <taxon>Embryophyta</taxon>
        <taxon>Tracheophyta</taxon>
        <taxon>Spermatophyta</taxon>
        <taxon>Magnoliopsida</taxon>
        <taxon>Liliopsida</taxon>
        <taxon>Acoraceae</taxon>
        <taxon>Acorus</taxon>
    </lineage>
</organism>
<dbReference type="GO" id="GO:0010344">
    <property type="term" value="P:seed oilbody biogenesis"/>
    <property type="evidence" value="ECO:0007669"/>
    <property type="project" value="TreeGrafter"/>
</dbReference>
<evidence type="ECO:0000256" key="6">
    <source>
        <dbReference type="ARBA" id="ARBA00023136"/>
    </source>
</evidence>
<protein>
    <recommendedName>
        <fullName evidence="7">Oleosin</fullName>
    </recommendedName>
</protein>
<keyword evidence="3 7" id="KW-0551">Lipid droplet</keyword>
<accession>A0AAV9BW99</accession>
<keyword evidence="4 9" id="KW-0812">Transmembrane</keyword>
<dbReference type="EMBL" id="JAUJYN010000001">
    <property type="protein sequence ID" value="KAK1281070.1"/>
    <property type="molecule type" value="Genomic_DNA"/>
</dbReference>
<keyword evidence="5 9" id="KW-1133">Transmembrane helix</keyword>